<evidence type="ECO:0000256" key="5">
    <source>
        <dbReference type="RuleBase" id="RU004404"/>
    </source>
</evidence>
<dbReference type="CDD" id="cd07560">
    <property type="entry name" value="Peptidase_S41_CPP"/>
    <property type="match status" value="1"/>
</dbReference>
<dbReference type="GO" id="GO:0004175">
    <property type="term" value="F:endopeptidase activity"/>
    <property type="evidence" value="ECO:0007669"/>
    <property type="project" value="TreeGrafter"/>
</dbReference>
<evidence type="ECO:0000313" key="9">
    <source>
        <dbReference type="Proteomes" id="UP000824076"/>
    </source>
</evidence>
<dbReference type="Gene3D" id="3.30.750.44">
    <property type="match status" value="1"/>
</dbReference>
<evidence type="ECO:0000256" key="1">
    <source>
        <dbReference type="ARBA" id="ARBA00009179"/>
    </source>
</evidence>
<keyword evidence="3 5" id="KW-0378">Hydrolase</keyword>
<dbReference type="GO" id="GO:0006508">
    <property type="term" value="P:proteolysis"/>
    <property type="evidence" value="ECO:0007669"/>
    <property type="project" value="UniProtKB-KW"/>
</dbReference>
<comment type="similarity">
    <text evidence="1 5">Belongs to the peptidase S41A family.</text>
</comment>
<reference evidence="8" key="2">
    <citation type="journal article" date="2021" name="PeerJ">
        <title>Extensive microbial diversity within the chicken gut microbiome revealed by metagenomics and culture.</title>
        <authorList>
            <person name="Gilroy R."/>
            <person name="Ravi A."/>
            <person name="Getino M."/>
            <person name="Pursley I."/>
            <person name="Horton D.L."/>
            <person name="Alikhan N.F."/>
            <person name="Baker D."/>
            <person name="Gharbi K."/>
            <person name="Hall N."/>
            <person name="Watson M."/>
            <person name="Adriaenssens E.M."/>
            <person name="Foster-Nyarko E."/>
            <person name="Jarju S."/>
            <person name="Secka A."/>
            <person name="Antonio M."/>
            <person name="Oren A."/>
            <person name="Chaudhuri R.R."/>
            <person name="La Ragione R."/>
            <person name="Hildebrand F."/>
            <person name="Pallen M.J."/>
        </authorList>
    </citation>
    <scope>NUCLEOTIDE SEQUENCE</scope>
    <source>
        <strain evidence="8">17073</strain>
    </source>
</reference>
<dbReference type="EMBL" id="DVMS01000061">
    <property type="protein sequence ID" value="HIU38465.1"/>
    <property type="molecule type" value="Genomic_DNA"/>
</dbReference>
<dbReference type="InterPro" id="IPR005151">
    <property type="entry name" value="Tail-specific_protease"/>
</dbReference>
<dbReference type="SUPFAM" id="SSF50156">
    <property type="entry name" value="PDZ domain-like"/>
    <property type="match status" value="1"/>
</dbReference>
<feature type="domain" description="PDZ" evidence="7">
    <location>
        <begin position="77"/>
        <end position="134"/>
    </location>
</feature>
<dbReference type="Proteomes" id="UP000824076">
    <property type="component" value="Unassembled WGS sequence"/>
</dbReference>
<feature type="signal peptide" evidence="6">
    <location>
        <begin position="1"/>
        <end position="20"/>
    </location>
</feature>
<dbReference type="Pfam" id="PF03572">
    <property type="entry name" value="Peptidase_S41"/>
    <property type="match status" value="1"/>
</dbReference>
<dbReference type="Gene3D" id="2.30.42.10">
    <property type="match status" value="1"/>
</dbReference>
<protein>
    <submittedName>
        <fullName evidence="8">S41 family peptidase</fullName>
    </submittedName>
</protein>
<dbReference type="SUPFAM" id="SSF52096">
    <property type="entry name" value="ClpP/crotonase"/>
    <property type="match status" value="1"/>
</dbReference>
<proteinExistence type="inferred from homology"/>
<dbReference type="FunFam" id="2.30.42.10:FF:000063">
    <property type="entry name" value="Peptidase, S41 family"/>
    <property type="match status" value="1"/>
</dbReference>
<dbReference type="PANTHER" id="PTHR32060:SF30">
    <property type="entry name" value="CARBOXY-TERMINAL PROCESSING PROTEASE CTPA"/>
    <property type="match status" value="1"/>
</dbReference>
<evidence type="ECO:0000256" key="6">
    <source>
        <dbReference type="SAM" id="SignalP"/>
    </source>
</evidence>
<evidence type="ECO:0000256" key="3">
    <source>
        <dbReference type="ARBA" id="ARBA00022801"/>
    </source>
</evidence>
<evidence type="ECO:0000313" key="8">
    <source>
        <dbReference type="EMBL" id="HIU38465.1"/>
    </source>
</evidence>
<dbReference type="GO" id="GO:0008236">
    <property type="term" value="F:serine-type peptidase activity"/>
    <property type="evidence" value="ECO:0007669"/>
    <property type="project" value="UniProtKB-KW"/>
</dbReference>
<keyword evidence="4 5" id="KW-0720">Serine protease</keyword>
<keyword evidence="2 5" id="KW-0645">Protease</keyword>
<dbReference type="InterPro" id="IPR036034">
    <property type="entry name" value="PDZ_sf"/>
</dbReference>
<accession>A0A9D1IJ16</accession>
<evidence type="ECO:0000259" key="7">
    <source>
        <dbReference type="PROSITE" id="PS50106"/>
    </source>
</evidence>
<dbReference type="Pfam" id="PF13180">
    <property type="entry name" value="PDZ_2"/>
    <property type="match status" value="1"/>
</dbReference>
<feature type="chain" id="PRO_5038997740" evidence="6">
    <location>
        <begin position="21"/>
        <end position="543"/>
    </location>
</feature>
<dbReference type="InterPro" id="IPR004447">
    <property type="entry name" value="Peptidase_S41A"/>
</dbReference>
<dbReference type="InterPro" id="IPR055210">
    <property type="entry name" value="CtpA/B_N"/>
</dbReference>
<dbReference type="Gene3D" id="3.90.226.10">
    <property type="entry name" value="2-enoyl-CoA Hydratase, Chain A, domain 1"/>
    <property type="match status" value="1"/>
</dbReference>
<comment type="caution">
    <text evidence="8">The sequence shown here is derived from an EMBL/GenBank/DDBJ whole genome shotgun (WGS) entry which is preliminary data.</text>
</comment>
<organism evidence="8 9">
    <name type="scientific">Candidatus Limisoma intestinavium</name>
    <dbReference type="NCBI Taxonomy" id="2840856"/>
    <lineage>
        <taxon>Bacteria</taxon>
        <taxon>Pseudomonadati</taxon>
        <taxon>Bacteroidota</taxon>
        <taxon>Bacteroidia</taxon>
        <taxon>Bacteroidales</taxon>
        <taxon>Candidatus Limisoma</taxon>
    </lineage>
</organism>
<dbReference type="SMART" id="SM00228">
    <property type="entry name" value="PDZ"/>
    <property type="match status" value="1"/>
</dbReference>
<evidence type="ECO:0000256" key="4">
    <source>
        <dbReference type="ARBA" id="ARBA00022825"/>
    </source>
</evidence>
<dbReference type="NCBIfam" id="TIGR00225">
    <property type="entry name" value="prc"/>
    <property type="match status" value="1"/>
</dbReference>
<dbReference type="GO" id="GO:0030288">
    <property type="term" value="C:outer membrane-bounded periplasmic space"/>
    <property type="evidence" value="ECO:0007669"/>
    <property type="project" value="TreeGrafter"/>
</dbReference>
<dbReference type="PANTHER" id="PTHR32060">
    <property type="entry name" value="TAIL-SPECIFIC PROTEASE"/>
    <property type="match status" value="1"/>
</dbReference>
<dbReference type="CDD" id="cd06782">
    <property type="entry name" value="cpPDZ_CPP-like"/>
    <property type="match status" value="1"/>
</dbReference>
<dbReference type="SMART" id="SM00245">
    <property type="entry name" value="TSPc"/>
    <property type="match status" value="1"/>
</dbReference>
<dbReference type="InterPro" id="IPR001478">
    <property type="entry name" value="PDZ"/>
</dbReference>
<keyword evidence="6" id="KW-0732">Signal</keyword>
<dbReference type="InterPro" id="IPR029045">
    <property type="entry name" value="ClpP/crotonase-like_dom_sf"/>
</dbReference>
<gene>
    <name evidence="8" type="ORF">IAD18_02220</name>
</gene>
<reference evidence="8" key="1">
    <citation type="submission" date="2020-10" db="EMBL/GenBank/DDBJ databases">
        <authorList>
            <person name="Gilroy R."/>
        </authorList>
    </citation>
    <scope>NUCLEOTIDE SEQUENCE</scope>
    <source>
        <strain evidence="8">17073</strain>
    </source>
</reference>
<dbReference type="PROSITE" id="PS50106">
    <property type="entry name" value="PDZ"/>
    <property type="match status" value="1"/>
</dbReference>
<dbReference type="GO" id="GO:0007165">
    <property type="term" value="P:signal transduction"/>
    <property type="evidence" value="ECO:0007669"/>
    <property type="project" value="TreeGrafter"/>
</dbReference>
<sequence>MKSFKYVLLALLIAGNIQMAQSISKKIQPRQKLSYVESIIAEMYVDKVDEDKLVEDAIRGMLEELDPHSTYSTREETLETQEVMQGSFSGIGIQFNMQKDTLYVIQTIAGGPSEKVGILPGDRFIAVDDTVIAGKKMKNTAIMKMLRGKKGTKVDVTVVRRGTAEPLQFRITRDDIPVNSIDAVYMADDKTGYIRLSRFGMTTFTEFEEALKRLKAQGMKQLILDLSDNGGGYMNIAAEIANEMLGKKQLIVYTQGNHSRRQDLLSDGKGRFKSEKVVVMINQFSASASEILAGALQDWDRGVVVGRRSFGKGLVQREFMLPDTSSFRLTIARYYTPSGRNIQKPYVKGDREEYDKDIIDRYNHGEFLSADSIHFADSLKFQTLKNHRTVYGGGGIMPDVFVPLDTTLNTRYYRDLVAKGVITQFALKYVDENRAMLKEKYPDANAFVSTFAVDDAMIDNLAKAGEQEGVKKDDEQFATSKELLRDILKAVIANDLFNTSTYFQVINKRNDIFQEALKIINDEQRYEAILKHGNAAEQSPEKQ</sequence>
<evidence type="ECO:0000256" key="2">
    <source>
        <dbReference type="ARBA" id="ARBA00022670"/>
    </source>
</evidence>
<name>A0A9D1IJ16_9BACT</name>
<dbReference type="AlphaFoldDB" id="A0A9D1IJ16"/>
<dbReference type="Pfam" id="PF22694">
    <property type="entry name" value="CtpB_N-like"/>
    <property type="match status" value="1"/>
</dbReference>